<dbReference type="InterPro" id="IPR039422">
    <property type="entry name" value="MarR/SlyA-like"/>
</dbReference>
<dbReference type="Gene3D" id="1.10.10.10">
    <property type="entry name" value="Winged helix-like DNA-binding domain superfamily/Winged helix DNA-binding domain"/>
    <property type="match status" value="1"/>
</dbReference>
<evidence type="ECO:0000259" key="2">
    <source>
        <dbReference type="PROSITE" id="PS50995"/>
    </source>
</evidence>
<evidence type="ECO:0000256" key="1">
    <source>
        <dbReference type="ARBA" id="ARBA00023125"/>
    </source>
</evidence>
<keyword evidence="4" id="KW-1185">Reference proteome</keyword>
<protein>
    <submittedName>
        <fullName evidence="3">DNA-binding MarR family transcriptional regulator</fullName>
    </submittedName>
</protein>
<evidence type="ECO:0000313" key="3">
    <source>
        <dbReference type="EMBL" id="MDQ0338549.1"/>
    </source>
</evidence>
<accession>A0ABU0CQ95</accession>
<dbReference type="GO" id="GO:0003677">
    <property type="term" value="F:DNA binding"/>
    <property type="evidence" value="ECO:0007669"/>
    <property type="project" value="UniProtKB-KW"/>
</dbReference>
<dbReference type="Proteomes" id="UP001232445">
    <property type="component" value="Unassembled WGS sequence"/>
</dbReference>
<dbReference type="RefSeq" id="WP_370875840.1">
    <property type="nucleotide sequence ID" value="NZ_JAUSUQ010000004.1"/>
</dbReference>
<gene>
    <name evidence="3" type="ORF">J2S00_001335</name>
</gene>
<dbReference type="PROSITE" id="PS50995">
    <property type="entry name" value="HTH_MARR_2"/>
    <property type="match status" value="1"/>
</dbReference>
<dbReference type="SMART" id="SM00347">
    <property type="entry name" value="HTH_MARR"/>
    <property type="match status" value="1"/>
</dbReference>
<dbReference type="Pfam" id="PF01047">
    <property type="entry name" value="MarR"/>
    <property type="match status" value="1"/>
</dbReference>
<dbReference type="PANTHER" id="PTHR33164:SF43">
    <property type="entry name" value="HTH-TYPE TRANSCRIPTIONAL REPRESSOR YETL"/>
    <property type="match status" value="1"/>
</dbReference>
<organism evidence="3 4">
    <name type="scientific">Caldalkalibacillus uzonensis</name>
    <dbReference type="NCBI Taxonomy" id="353224"/>
    <lineage>
        <taxon>Bacteria</taxon>
        <taxon>Bacillati</taxon>
        <taxon>Bacillota</taxon>
        <taxon>Bacilli</taxon>
        <taxon>Bacillales</taxon>
        <taxon>Bacillaceae</taxon>
        <taxon>Caldalkalibacillus</taxon>
    </lineage>
</organism>
<feature type="domain" description="HTH marR-type" evidence="2">
    <location>
        <begin position="1"/>
        <end position="154"/>
    </location>
</feature>
<reference evidence="3 4" key="1">
    <citation type="submission" date="2023-07" db="EMBL/GenBank/DDBJ databases">
        <title>Genomic Encyclopedia of Type Strains, Phase IV (KMG-IV): sequencing the most valuable type-strain genomes for metagenomic binning, comparative biology and taxonomic classification.</title>
        <authorList>
            <person name="Goeker M."/>
        </authorList>
    </citation>
    <scope>NUCLEOTIDE SEQUENCE [LARGE SCALE GENOMIC DNA]</scope>
    <source>
        <strain evidence="3 4">DSM 17740</strain>
    </source>
</reference>
<dbReference type="PRINTS" id="PR00598">
    <property type="entry name" value="HTHMARR"/>
</dbReference>
<name>A0ABU0CQ95_9BACI</name>
<proteinExistence type="predicted"/>
<dbReference type="InterPro" id="IPR036390">
    <property type="entry name" value="WH_DNA-bd_sf"/>
</dbReference>
<sequence>MYRGSRARRESEIVHQESIRHLVDRYLSISFFVTKRAATLVKSELDQDMTTDQFFLLRYIQRCGQCTSTQLAAAFVVNKSAITAITNRLVDKGFLERKRDPRDRRLVYLELSPAGKKWLAATEEKIYKLVKKVITHFSQQEIETFINTYEKLNHILREMEEKA</sequence>
<dbReference type="SUPFAM" id="SSF46785">
    <property type="entry name" value="Winged helix' DNA-binding domain"/>
    <property type="match status" value="1"/>
</dbReference>
<keyword evidence="1 3" id="KW-0238">DNA-binding</keyword>
<dbReference type="InterPro" id="IPR036388">
    <property type="entry name" value="WH-like_DNA-bd_sf"/>
</dbReference>
<dbReference type="EMBL" id="JAUSUQ010000004">
    <property type="protein sequence ID" value="MDQ0338549.1"/>
    <property type="molecule type" value="Genomic_DNA"/>
</dbReference>
<comment type="caution">
    <text evidence="3">The sequence shown here is derived from an EMBL/GenBank/DDBJ whole genome shotgun (WGS) entry which is preliminary data.</text>
</comment>
<evidence type="ECO:0000313" key="4">
    <source>
        <dbReference type="Proteomes" id="UP001232445"/>
    </source>
</evidence>
<dbReference type="PANTHER" id="PTHR33164">
    <property type="entry name" value="TRANSCRIPTIONAL REGULATOR, MARR FAMILY"/>
    <property type="match status" value="1"/>
</dbReference>
<dbReference type="InterPro" id="IPR000835">
    <property type="entry name" value="HTH_MarR-typ"/>
</dbReference>